<reference evidence="2" key="2">
    <citation type="submission" date="2022-01" db="EMBL/GenBank/DDBJ databases">
        <authorList>
            <person name="Zivanovic Y."/>
            <person name="Moreira D."/>
            <person name="Lopez-Garcia P."/>
        </authorList>
    </citation>
    <scope>NUCLEOTIDE SEQUENCE</scope>
    <source>
        <strain evidence="2">G9</strain>
    </source>
</reference>
<keyword evidence="1" id="KW-0378">Hydrolase</keyword>
<dbReference type="PANTHER" id="PTHR31377:SF0">
    <property type="entry name" value="AGMATINE DEIMINASE-RELATED"/>
    <property type="match status" value="1"/>
</dbReference>
<dbReference type="PANTHER" id="PTHR31377">
    <property type="entry name" value="AGMATINE DEIMINASE-RELATED"/>
    <property type="match status" value="1"/>
</dbReference>
<comment type="caution">
    <text evidence="2">The sequence shown here is derived from an EMBL/GenBank/DDBJ whole genome shotgun (WGS) entry which is preliminary data.</text>
</comment>
<evidence type="ECO:0000313" key="2">
    <source>
        <dbReference type="EMBL" id="MDG2989966.1"/>
    </source>
</evidence>
<dbReference type="Proteomes" id="UP001154265">
    <property type="component" value="Unassembled WGS sequence"/>
</dbReference>
<keyword evidence="3" id="KW-1185">Reference proteome</keyword>
<gene>
    <name evidence="2" type="ORF">L3556_03315</name>
</gene>
<dbReference type="RefSeq" id="WP_277865890.1">
    <property type="nucleotide sequence ID" value="NZ_JAKKUT010000002.1"/>
</dbReference>
<evidence type="ECO:0000313" key="3">
    <source>
        <dbReference type="Proteomes" id="UP001154265"/>
    </source>
</evidence>
<sequence length="352" mass="38611">MIYSSPILNSVERDVCLPAEWYPHRACWLAFPSHEELWGVSLGEAQREFIDLCRAIADVDPQTGHCRGEQLKILVLDNQGKSRASQALAGLNAEFYICSFGDIWLRDTAPLMVFNHQGDRETRWFQFNGWGGKYSLPGDGDLAQRVTNILGWPGKQLTLVLEGGAIEGDGQGTCLTTEQCLLNPNRNPHLSRGEIEAELKNGLGFKKILWLESGLLNDHTDGHIDTLVRFVGPGKVVCMAAQTEADPNAAVLKHIYQTLKNLRDAQGRSLEVVQIPSPGLVCDAQGNILPASYVNFYIGNTTVVVPTYGSDFDQPAVAAIAQLFPQRRTLGLSARTILEGGGAFHCISQQEP</sequence>
<dbReference type="SUPFAM" id="SSF55909">
    <property type="entry name" value="Pentein"/>
    <property type="match status" value="1"/>
</dbReference>
<name>A0ABT6EW04_9SYNE</name>
<dbReference type="Gene3D" id="3.75.10.10">
    <property type="entry name" value="L-arginine/glycine Amidinotransferase, Chain A"/>
    <property type="match status" value="1"/>
</dbReference>
<dbReference type="Pfam" id="PF04371">
    <property type="entry name" value="PAD_porph"/>
    <property type="match status" value="1"/>
</dbReference>
<dbReference type="InterPro" id="IPR007466">
    <property type="entry name" value="Peptidyl-Arg-deiminase_porph"/>
</dbReference>
<evidence type="ECO:0000256" key="1">
    <source>
        <dbReference type="ARBA" id="ARBA00022801"/>
    </source>
</evidence>
<organism evidence="2 3">
    <name type="scientific">Candidatus Synechococcus calcipolaris G9</name>
    <dbReference type="NCBI Taxonomy" id="1497997"/>
    <lineage>
        <taxon>Bacteria</taxon>
        <taxon>Bacillati</taxon>
        <taxon>Cyanobacteriota</taxon>
        <taxon>Cyanophyceae</taxon>
        <taxon>Synechococcales</taxon>
        <taxon>Synechococcaceae</taxon>
        <taxon>Synechococcus</taxon>
    </lineage>
</organism>
<protein>
    <submittedName>
        <fullName evidence="2">Agmatine deiminase family protein</fullName>
    </submittedName>
</protein>
<accession>A0ABT6EW04</accession>
<dbReference type="EMBL" id="JAKKUT010000002">
    <property type="protein sequence ID" value="MDG2989966.1"/>
    <property type="molecule type" value="Genomic_DNA"/>
</dbReference>
<proteinExistence type="predicted"/>
<reference evidence="2" key="1">
    <citation type="journal article" date="2022" name="Genome Biol. Evol.">
        <title>A New Gene Family Diagnostic for Intracellular Biomineralization of Amorphous Ca Carbonates by Cyanobacteria.</title>
        <authorList>
            <person name="Benzerara K."/>
            <person name="Duprat E."/>
            <person name="Bitard-Feildel T."/>
            <person name="Caumes G."/>
            <person name="Cassier-Chauvat C."/>
            <person name="Chauvat F."/>
            <person name="Dezi M."/>
            <person name="Diop S.I."/>
            <person name="Gaschignard G."/>
            <person name="Gorgen S."/>
            <person name="Gugger M."/>
            <person name="Lopez-Garcia P."/>
            <person name="Millet M."/>
            <person name="Skouri-Panet F."/>
            <person name="Moreira D."/>
            <person name="Callebaut I."/>
        </authorList>
    </citation>
    <scope>NUCLEOTIDE SEQUENCE</scope>
    <source>
        <strain evidence="2">G9</strain>
    </source>
</reference>